<keyword evidence="4" id="KW-1185">Reference proteome</keyword>
<dbReference type="OMA" id="CKYEEYH"/>
<protein>
    <recommendedName>
        <fullName evidence="2">Protein ENHANCED DISEASE RESISTANCE 2 C-terminal domain-containing protein</fullName>
    </recommendedName>
</protein>
<sequence length="555" mass="63018">MGSCVSTPARRINTQRRHRHRSRKCHGKVSGSIADGTKKRTSDARVTDIAVSEYVHMDFQKGEATTCRRSEVTNSTFHLTQLQWHLSQIDANVACSEDAWFDSVSILESDSDDDFISVHGDGFPLGNISGGQVLQYESSSCIVDGKCKYEEYHESYLKIDGVKMSKDDLKESNRFPLVGNHGHELSRLGKADDICNRRKRLLDHNYGSFKGLRDEKRNSEEKALRLSRLVPSMSFNEKILTSSLAPQTQRRTSAVFRLSFKRRSCDGEDSSEKRFLFRPKAGYIIPCSKEEKRNNGCWSEIPPSNFKLRGDTYFKDKKKCPAPDSSPYTPIGVDLFICPKKVNHIAQHIELPNVKPNGKVPSLLIVNIQLPTYPAAMFLGDSDGEGMSLVLYFKVSENFDTAISPQSQENIKKLVEDEMETVKGFRKESLVPFRERLKIMAGLVNPDDLNLSSTERKLVNAYNEKPVLSRPQHNFYKGPNYFEIDLDIHRFSYISRKGLESFRDRLKNGILDLGLTIQAQKQEELPEQVLCCLRLNKIDFSDNGQIPTLVTVDDK</sequence>
<comment type="caution">
    <text evidence="3">The sequence shown here is derived from an EMBL/GenBank/DDBJ whole genome shotgun (WGS) entry which is preliminary data.</text>
</comment>
<dbReference type="PANTHER" id="PTHR31558:SF16">
    <property type="entry name" value="FAMILY PROTEIN, PUTATIVE (DUF1336)-RELATED"/>
    <property type="match status" value="1"/>
</dbReference>
<dbReference type="Gramene" id="OMO79364">
    <property type="protein sequence ID" value="OMO79364"/>
    <property type="gene ID" value="CCACVL1_13716"/>
</dbReference>
<accession>A0A1R3I9Y1</accession>
<evidence type="ECO:0000313" key="3">
    <source>
        <dbReference type="EMBL" id="OMO79364.1"/>
    </source>
</evidence>
<dbReference type="Proteomes" id="UP000188268">
    <property type="component" value="Unassembled WGS sequence"/>
</dbReference>
<proteinExistence type="predicted"/>
<dbReference type="AlphaFoldDB" id="A0A1R3I9Y1"/>
<evidence type="ECO:0000256" key="1">
    <source>
        <dbReference type="SAM" id="MobiDB-lite"/>
    </source>
</evidence>
<reference evidence="3 4" key="1">
    <citation type="submission" date="2013-09" db="EMBL/GenBank/DDBJ databases">
        <title>Corchorus capsularis genome sequencing.</title>
        <authorList>
            <person name="Alam M."/>
            <person name="Haque M.S."/>
            <person name="Islam M.S."/>
            <person name="Emdad E.M."/>
            <person name="Islam M.M."/>
            <person name="Ahmed B."/>
            <person name="Halim A."/>
            <person name="Hossen Q.M.M."/>
            <person name="Hossain M.Z."/>
            <person name="Ahmed R."/>
            <person name="Khan M.M."/>
            <person name="Islam R."/>
            <person name="Rashid M.M."/>
            <person name="Khan S.A."/>
            <person name="Rahman M.S."/>
            <person name="Alam M."/>
        </authorList>
    </citation>
    <scope>NUCLEOTIDE SEQUENCE [LARGE SCALE GENOMIC DNA]</scope>
    <source>
        <strain evidence="4">cv. CVL-1</strain>
        <tissue evidence="3">Whole seedling</tissue>
    </source>
</reference>
<evidence type="ECO:0000313" key="4">
    <source>
        <dbReference type="Proteomes" id="UP000188268"/>
    </source>
</evidence>
<organism evidence="3 4">
    <name type="scientific">Corchorus capsularis</name>
    <name type="common">Jute</name>
    <dbReference type="NCBI Taxonomy" id="210143"/>
    <lineage>
        <taxon>Eukaryota</taxon>
        <taxon>Viridiplantae</taxon>
        <taxon>Streptophyta</taxon>
        <taxon>Embryophyta</taxon>
        <taxon>Tracheophyta</taxon>
        <taxon>Spermatophyta</taxon>
        <taxon>Magnoliopsida</taxon>
        <taxon>eudicotyledons</taxon>
        <taxon>Gunneridae</taxon>
        <taxon>Pentapetalae</taxon>
        <taxon>rosids</taxon>
        <taxon>malvids</taxon>
        <taxon>Malvales</taxon>
        <taxon>Malvaceae</taxon>
        <taxon>Grewioideae</taxon>
        <taxon>Apeibeae</taxon>
        <taxon>Corchorus</taxon>
    </lineage>
</organism>
<name>A0A1R3I9Y1_COCAP</name>
<feature type="compositionally biased region" description="Basic residues" evidence="1">
    <location>
        <begin position="13"/>
        <end position="27"/>
    </location>
</feature>
<dbReference type="OrthoDB" id="9970435at2759"/>
<evidence type="ECO:0000259" key="2">
    <source>
        <dbReference type="Pfam" id="PF07059"/>
    </source>
</evidence>
<dbReference type="Pfam" id="PF07059">
    <property type="entry name" value="EDR2_C"/>
    <property type="match status" value="1"/>
</dbReference>
<feature type="region of interest" description="Disordered" evidence="1">
    <location>
        <begin position="1"/>
        <end position="42"/>
    </location>
</feature>
<dbReference type="EMBL" id="AWWV01010409">
    <property type="protein sequence ID" value="OMO79364.1"/>
    <property type="molecule type" value="Genomic_DNA"/>
</dbReference>
<feature type="domain" description="Protein ENHANCED DISEASE RESISTANCE 2 C-terminal" evidence="2">
    <location>
        <begin position="298"/>
        <end position="539"/>
    </location>
</feature>
<gene>
    <name evidence="3" type="ORF">CCACVL1_13716</name>
</gene>
<dbReference type="STRING" id="210143.A0A1R3I9Y1"/>
<dbReference type="InterPro" id="IPR009769">
    <property type="entry name" value="EDR2_C"/>
</dbReference>
<dbReference type="PANTHER" id="PTHR31558">
    <property type="entry name" value="CW14 PROTEIN"/>
    <property type="match status" value="1"/>
</dbReference>